<comment type="caution">
    <text evidence="3">Lacks conserved residue(s) required for the propagation of feature annotation.</text>
</comment>
<evidence type="ECO:0000256" key="2">
    <source>
        <dbReference type="ARBA" id="ARBA00023163"/>
    </source>
</evidence>
<reference evidence="4 5" key="1">
    <citation type="journal article" date="2014" name="Nat. Genet.">
        <title>Genome sequence of the hot pepper provides insights into the evolution of pungency in Capsicum species.</title>
        <authorList>
            <person name="Kim S."/>
            <person name="Park M."/>
            <person name="Yeom S.I."/>
            <person name="Kim Y.M."/>
            <person name="Lee J.M."/>
            <person name="Lee H.A."/>
            <person name="Seo E."/>
            <person name="Choi J."/>
            <person name="Cheong K."/>
            <person name="Kim K.T."/>
            <person name="Jung K."/>
            <person name="Lee G.W."/>
            <person name="Oh S.K."/>
            <person name="Bae C."/>
            <person name="Kim S.B."/>
            <person name="Lee H.Y."/>
            <person name="Kim S.Y."/>
            <person name="Kim M.S."/>
            <person name="Kang B.C."/>
            <person name="Jo Y.D."/>
            <person name="Yang H.B."/>
            <person name="Jeong H.J."/>
            <person name="Kang W.H."/>
            <person name="Kwon J.K."/>
            <person name="Shin C."/>
            <person name="Lim J.Y."/>
            <person name="Park J.H."/>
            <person name="Huh J.H."/>
            <person name="Kim J.S."/>
            <person name="Kim B.D."/>
            <person name="Cohen O."/>
            <person name="Paran I."/>
            <person name="Suh M.C."/>
            <person name="Lee S.B."/>
            <person name="Kim Y.K."/>
            <person name="Shin Y."/>
            <person name="Noh S.J."/>
            <person name="Park J."/>
            <person name="Seo Y.S."/>
            <person name="Kwon S.Y."/>
            <person name="Kim H.A."/>
            <person name="Park J.M."/>
            <person name="Kim H.J."/>
            <person name="Choi S.B."/>
            <person name="Bosland P.W."/>
            <person name="Reeves G."/>
            <person name="Jo S.H."/>
            <person name="Lee B.W."/>
            <person name="Cho H.T."/>
            <person name="Choi H.S."/>
            <person name="Lee M.S."/>
            <person name="Yu Y."/>
            <person name="Do Choi Y."/>
            <person name="Park B.S."/>
            <person name="van Deynze A."/>
            <person name="Ashrafi H."/>
            <person name="Hill T."/>
            <person name="Kim W.T."/>
            <person name="Pai H.S."/>
            <person name="Ahn H.K."/>
            <person name="Yeam I."/>
            <person name="Giovannoni J.J."/>
            <person name="Rose J.K."/>
            <person name="Sorensen I."/>
            <person name="Lee S.J."/>
            <person name="Kim R.W."/>
            <person name="Choi I.Y."/>
            <person name="Choi B.S."/>
            <person name="Lim J.S."/>
            <person name="Lee Y.H."/>
            <person name="Choi D."/>
        </authorList>
    </citation>
    <scope>NUCLEOTIDE SEQUENCE [LARGE SCALE GENOMIC DNA]</scope>
    <source>
        <strain evidence="5">cv. CM334</strain>
    </source>
</reference>
<evidence type="ECO:0000256" key="1">
    <source>
        <dbReference type="ARBA" id="ARBA00023015"/>
    </source>
</evidence>
<name>A0A2G3ALV2_CAPAN</name>
<keyword evidence="1" id="KW-0805">Transcription regulation</keyword>
<dbReference type="EMBL" id="AYRZ02000001">
    <property type="protein sequence ID" value="PHT95217.1"/>
    <property type="molecule type" value="Genomic_DNA"/>
</dbReference>
<sequence>MSELRRVVSVCGSPMQRLGVYMLEGLVARLASLGSSIYKALKCKELTSVELFSTCTCFMKSVHTSDVEIKDLNVRPGEPLAVNFALVLHHMHDESAGTQNHRDRLLRMVKSLSPKIVTLVEQESNTNTVQFFPYFLETLNYYLSVFESIDVALPRDHKE</sequence>
<evidence type="ECO:0000256" key="3">
    <source>
        <dbReference type="PROSITE-ProRule" id="PRU01191"/>
    </source>
</evidence>
<protein>
    <submittedName>
        <fullName evidence="4">Scarecrow-like protein 21</fullName>
    </submittedName>
</protein>
<dbReference type="GO" id="GO:0005634">
    <property type="term" value="C:nucleus"/>
    <property type="evidence" value="ECO:0000318"/>
    <property type="project" value="GO_Central"/>
</dbReference>
<dbReference type="AlphaFoldDB" id="A0A2G3ALV2"/>
<dbReference type="STRING" id="4072.A0A2G3ALV2"/>
<dbReference type="Pfam" id="PF03514">
    <property type="entry name" value="GRAS"/>
    <property type="match status" value="2"/>
</dbReference>
<dbReference type="Proteomes" id="UP000222542">
    <property type="component" value="Unassembled WGS sequence"/>
</dbReference>
<comment type="caution">
    <text evidence="4">The sequence shown here is derived from an EMBL/GenBank/DDBJ whole genome shotgun (WGS) entry which is preliminary data.</text>
</comment>
<dbReference type="GO" id="GO:0006355">
    <property type="term" value="P:regulation of DNA-templated transcription"/>
    <property type="evidence" value="ECO:0000318"/>
    <property type="project" value="GO_Central"/>
</dbReference>
<accession>A0A2G3ALV2</accession>
<dbReference type="Gramene" id="PHT95217">
    <property type="protein sequence ID" value="PHT95217"/>
    <property type="gene ID" value="T459_03099"/>
</dbReference>
<dbReference type="PROSITE" id="PS50985">
    <property type="entry name" value="GRAS"/>
    <property type="match status" value="1"/>
</dbReference>
<reference evidence="4 5" key="2">
    <citation type="journal article" date="2017" name="Genome Biol.">
        <title>New reference genome sequences of hot pepper reveal the massive evolution of plant disease-resistance genes by retroduplication.</title>
        <authorList>
            <person name="Kim S."/>
            <person name="Park J."/>
            <person name="Yeom S.I."/>
            <person name="Kim Y.M."/>
            <person name="Seo E."/>
            <person name="Kim K.T."/>
            <person name="Kim M.S."/>
            <person name="Lee J.M."/>
            <person name="Cheong K."/>
            <person name="Shin H.S."/>
            <person name="Kim S.B."/>
            <person name="Han K."/>
            <person name="Lee J."/>
            <person name="Park M."/>
            <person name="Lee H.A."/>
            <person name="Lee H.Y."/>
            <person name="Lee Y."/>
            <person name="Oh S."/>
            <person name="Lee J.H."/>
            <person name="Choi E."/>
            <person name="Choi E."/>
            <person name="Lee S.E."/>
            <person name="Jeon J."/>
            <person name="Kim H."/>
            <person name="Choi G."/>
            <person name="Song H."/>
            <person name="Lee J."/>
            <person name="Lee S.C."/>
            <person name="Kwon J.K."/>
            <person name="Lee H.Y."/>
            <person name="Koo N."/>
            <person name="Hong Y."/>
            <person name="Kim R.W."/>
            <person name="Kang W.H."/>
            <person name="Huh J.H."/>
            <person name="Kang B.C."/>
            <person name="Yang T.J."/>
            <person name="Lee Y.H."/>
            <person name="Bennetzen J.L."/>
            <person name="Choi D."/>
        </authorList>
    </citation>
    <scope>NUCLEOTIDE SEQUENCE [LARGE SCALE GENOMIC DNA]</scope>
    <source>
        <strain evidence="5">cv. CM334</strain>
    </source>
</reference>
<organism evidence="4 5">
    <name type="scientific">Capsicum annuum</name>
    <name type="common">Capsicum pepper</name>
    <dbReference type="NCBI Taxonomy" id="4072"/>
    <lineage>
        <taxon>Eukaryota</taxon>
        <taxon>Viridiplantae</taxon>
        <taxon>Streptophyta</taxon>
        <taxon>Embryophyta</taxon>
        <taxon>Tracheophyta</taxon>
        <taxon>Spermatophyta</taxon>
        <taxon>Magnoliopsida</taxon>
        <taxon>eudicotyledons</taxon>
        <taxon>Gunneridae</taxon>
        <taxon>Pentapetalae</taxon>
        <taxon>asterids</taxon>
        <taxon>lamiids</taxon>
        <taxon>Solanales</taxon>
        <taxon>Solanaceae</taxon>
        <taxon>Solanoideae</taxon>
        <taxon>Capsiceae</taxon>
        <taxon>Capsicum</taxon>
    </lineage>
</organism>
<evidence type="ECO:0000313" key="4">
    <source>
        <dbReference type="EMBL" id="PHT95217.1"/>
    </source>
</evidence>
<gene>
    <name evidence="4" type="ORF">T459_03099</name>
</gene>
<comment type="similarity">
    <text evidence="3">Belongs to the GRAS family.</text>
</comment>
<dbReference type="InterPro" id="IPR005202">
    <property type="entry name" value="TF_GRAS"/>
</dbReference>
<keyword evidence="5" id="KW-1185">Reference proteome</keyword>
<dbReference type="GO" id="GO:0003700">
    <property type="term" value="F:DNA-binding transcription factor activity"/>
    <property type="evidence" value="ECO:0000318"/>
    <property type="project" value="GO_Central"/>
</dbReference>
<evidence type="ECO:0000313" key="5">
    <source>
        <dbReference type="Proteomes" id="UP000222542"/>
    </source>
</evidence>
<proteinExistence type="inferred from homology"/>
<dbReference type="SMR" id="A0A2G3ALV2"/>
<dbReference type="PANTHER" id="PTHR31636">
    <property type="entry name" value="OSJNBA0084A10.13 PROTEIN-RELATED"/>
    <property type="match status" value="1"/>
</dbReference>
<keyword evidence="2" id="KW-0804">Transcription</keyword>
<dbReference type="GO" id="GO:0043565">
    <property type="term" value="F:sequence-specific DNA binding"/>
    <property type="evidence" value="ECO:0000318"/>
    <property type="project" value="GO_Central"/>
</dbReference>